<dbReference type="Proteomes" id="UP000580891">
    <property type="component" value="Unassembled WGS sequence"/>
</dbReference>
<proteinExistence type="predicted"/>
<dbReference type="CDD" id="cd00093">
    <property type="entry name" value="HTH_XRE"/>
    <property type="match status" value="1"/>
</dbReference>
<dbReference type="Pfam" id="PF01381">
    <property type="entry name" value="HTH_3"/>
    <property type="match status" value="1"/>
</dbReference>
<comment type="caution">
    <text evidence="2">The sequence shown here is derived from an EMBL/GenBank/DDBJ whole genome shotgun (WGS) entry which is preliminary data.</text>
</comment>
<keyword evidence="3" id="KW-1185">Reference proteome</keyword>
<dbReference type="AlphaFoldDB" id="A0A7W0BVI2"/>
<feature type="domain" description="HTH cro/C1-type" evidence="1">
    <location>
        <begin position="29"/>
        <end position="69"/>
    </location>
</feature>
<name>A0A7W0BVI2_9BACL</name>
<evidence type="ECO:0000313" key="3">
    <source>
        <dbReference type="Proteomes" id="UP000580891"/>
    </source>
</evidence>
<dbReference type="Gene3D" id="1.10.260.40">
    <property type="entry name" value="lambda repressor-like DNA-binding domains"/>
    <property type="match status" value="1"/>
</dbReference>
<organism evidence="2 3">
    <name type="scientific">[Anoxybacillus] calidus</name>
    <dbReference type="NCBI Taxonomy" id="575178"/>
    <lineage>
        <taxon>Bacteria</taxon>
        <taxon>Bacillati</taxon>
        <taxon>Bacillota</taxon>
        <taxon>Bacilli</taxon>
        <taxon>Bacillales</taxon>
        <taxon>Anoxybacillaceae</taxon>
        <taxon>Paranoxybacillus</taxon>
    </lineage>
</organism>
<gene>
    <name evidence="2" type="ORF">HNQ85_002730</name>
</gene>
<accession>A0A7W0BVI2</accession>
<dbReference type="EMBL" id="JACDUU010000006">
    <property type="protein sequence ID" value="MBA2872421.1"/>
    <property type="molecule type" value="Genomic_DNA"/>
</dbReference>
<dbReference type="InterPro" id="IPR001387">
    <property type="entry name" value="Cro/C1-type_HTH"/>
</dbReference>
<sequence>MMKMELMNMELESRIGEWLEKSGYRKDYVAKKLGVGMRQLNKYIRGESFPSVPRLFMLAELFNCQTDDLYRKKTPTP</sequence>
<dbReference type="SMART" id="SM00530">
    <property type="entry name" value="HTH_XRE"/>
    <property type="match status" value="1"/>
</dbReference>
<protein>
    <submittedName>
        <fullName evidence="2">Transcriptional regulator with XRE-family HTH domain</fullName>
    </submittedName>
</protein>
<dbReference type="PROSITE" id="PS50943">
    <property type="entry name" value="HTH_CROC1"/>
    <property type="match status" value="1"/>
</dbReference>
<reference evidence="2 3" key="1">
    <citation type="submission" date="2020-07" db="EMBL/GenBank/DDBJ databases">
        <title>Genomic Encyclopedia of Type Strains, Phase IV (KMG-IV): sequencing the most valuable type-strain genomes for metagenomic binning, comparative biology and taxonomic classification.</title>
        <authorList>
            <person name="Goeker M."/>
        </authorList>
    </citation>
    <scope>NUCLEOTIDE SEQUENCE [LARGE SCALE GENOMIC DNA]</scope>
    <source>
        <strain evidence="2 3">DSM 25220</strain>
    </source>
</reference>
<dbReference type="SUPFAM" id="SSF47413">
    <property type="entry name" value="lambda repressor-like DNA-binding domains"/>
    <property type="match status" value="1"/>
</dbReference>
<evidence type="ECO:0000259" key="1">
    <source>
        <dbReference type="PROSITE" id="PS50943"/>
    </source>
</evidence>
<dbReference type="GO" id="GO:0003677">
    <property type="term" value="F:DNA binding"/>
    <property type="evidence" value="ECO:0007669"/>
    <property type="project" value="InterPro"/>
</dbReference>
<dbReference type="InterPro" id="IPR010982">
    <property type="entry name" value="Lambda_DNA-bd_dom_sf"/>
</dbReference>
<evidence type="ECO:0000313" key="2">
    <source>
        <dbReference type="EMBL" id="MBA2872421.1"/>
    </source>
</evidence>